<reference evidence="1" key="1">
    <citation type="submission" date="2010-05" db="EMBL/GenBank/DDBJ databases">
        <title>The draft genome of Desulfonatronospira thiodismutans ASO3-1.</title>
        <authorList>
            <consortium name="US DOE Joint Genome Institute (JGI-PGF)"/>
            <person name="Lucas S."/>
            <person name="Copeland A."/>
            <person name="Lapidus A."/>
            <person name="Cheng J.-F."/>
            <person name="Bruce D."/>
            <person name="Goodwin L."/>
            <person name="Pitluck S."/>
            <person name="Chertkov O."/>
            <person name="Brettin T."/>
            <person name="Detter J.C."/>
            <person name="Han C."/>
            <person name="Land M.L."/>
            <person name="Hauser L."/>
            <person name="Kyrpides N."/>
            <person name="Mikhailova N."/>
            <person name="Muyzer G."/>
            <person name="Woyke T."/>
        </authorList>
    </citation>
    <scope>NUCLEOTIDE SEQUENCE [LARGE SCALE GENOMIC DNA]</scope>
    <source>
        <strain evidence="1">ASO3-1</strain>
    </source>
</reference>
<dbReference type="eggNOG" id="COG0758">
    <property type="taxonomic scope" value="Bacteria"/>
</dbReference>
<keyword evidence="2" id="KW-1185">Reference proteome</keyword>
<proteinExistence type="predicted"/>
<gene>
    <name evidence="1" type="ORF">Dthio_PD3587</name>
</gene>
<organism evidence="1 2">
    <name type="scientific">Desulfonatronospira thiodismutans ASO3-1</name>
    <dbReference type="NCBI Taxonomy" id="555779"/>
    <lineage>
        <taxon>Bacteria</taxon>
        <taxon>Pseudomonadati</taxon>
        <taxon>Thermodesulfobacteriota</taxon>
        <taxon>Desulfovibrionia</taxon>
        <taxon>Desulfovibrionales</taxon>
        <taxon>Desulfonatronovibrionaceae</taxon>
        <taxon>Desulfonatronospira</taxon>
    </lineage>
</organism>
<evidence type="ECO:0008006" key="3">
    <source>
        <dbReference type="Google" id="ProtNLM"/>
    </source>
</evidence>
<dbReference type="SUPFAM" id="SSF102405">
    <property type="entry name" value="MCP/YpsA-like"/>
    <property type="match status" value="1"/>
</dbReference>
<accession>D6SJT1</accession>
<evidence type="ECO:0000313" key="2">
    <source>
        <dbReference type="Proteomes" id="UP000005496"/>
    </source>
</evidence>
<dbReference type="OrthoDB" id="283616at2"/>
<evidence type="ECO:0000313" key="1">
    <source>
        <dbReference type="EMBL" id="EFI36134.1"/>
    </source>
</evidence>
<protein>
    <recommendedName>
        <fullName evidence="3">Molybdenum carrier</fullName>
    </recommendedName>
</protein>
<dbReference type="RefSeq" id="WP_008869259.1">
    <property type="nucleotide sequence ID" value="NZ_ACJN02000001.1"/>
</dbReference>
<comment type="caution">
    <text evidence="1">The sequence shown here is derived from an EMBL/GenBank/DDBJ whole genome shotgun (WGS) entry which is preliminary data.</text>
</comment>
<dbReference type="AlphaFoldDB" id="D6SJT1"/>
<dbReference type="Gene3D" id="3.40.50.450">
    <property type="match status" value="1"/>
</dbReference>
<sequence>MLQRKIFEKIVSGGQTGADQGALDAALELEYSCGGWCPKARKSEAGPIPAKYPLREHSSSEYKSRTEANVMDSDGTLIFFYGEPEGGTALTVKLAQKHGRPYYLFDLDNHALNQDPEIIWKWGLDHNVYTLNVAGPRESKNPGTQVLVKTAMMLLLEHAKKCYPVVEEQ</sequence>
<dbReference type="Pfam" id="PF12694">
    <property type="entry name" value="cpYpsA"/>
    <property type="match status" value="1"/>
</dbReference>
<dbReference type="Proteomes" id="UP000005496">
    <property type="component" value="Unassembled WGS sequence"/>
</dbReference>
<dbReference type="InterPro" id="IPR024755">
    <property type="entry name" value="cpYpsA"/>
</dbReference>
<dbReference type="EMBL" id="ACJN02000001">
    <property type="protein sequence ID" value="EFI36134.1"/>
    <property type="molecule type" value="Genomic_DNA"/>
</dbReference>
<name>D6SJT1_9BACT</name>